<comment type="similarity">
    <text evidence="2 6">Belongs to the flagella basal body rod proteins family.</text>
</comment>
<dbReference type="EMBL" id="JFZB01000056">
    <property type="protein sequence ID" value="KFI24292.1"/>
    <property type="molecule type" value="Genomic_DNA"/>
</dbReference>
<dbReference type="OrthoDB" id="9788334at2"/>
<dbReference type="Proteomes" id="UP000028824">
    <property type="component" value="Unassembled WGS sequence"/>
</dbReference>
<evidence type="ECO:0000256" key="2">
    <source>
        <dbReference type="ARBA" id="ARBA00009677"/>
    </source>
</evidence>
<comment type="subcellular location">
    <subcellularLocation>
        <location evidence="1 6">Bacterial flagellum basal body</location>
    </subcellularLocation>
</comment>
<organism evidence="8 9">
    <name type="scientific">Paenirhodobacter enshiensis</name>
    <dbReference type="NCBI Taxonomy" id="1105367"/>
    <lineage>
        <taxon>Bacteria</taxon>
        <taxon>Pseudomonadati</taxon>
        <taxon>Pseudomonadota</taxon>
        <taxon>Alphaproteobacteria</taxon>
        <taxon>Rhodobacterales</taxon>
        <taxon>Rhodobacter group</taxon>
        <taxon>Paenirhodobacter</taxon>
    </lineage>
</organism>
<dbReference type="Pfam" id="PF00460">
    <property type="entry name" value="Flg_bb_rod"/>
    <property type="match status" value="1"/>
</dbReference>
<comment type="subunit">
    <text evidence="6">The basal body constitutes a major portion of the flagellar organelle and consists of a number of rings mounted on a central rod.</text>
</comment>
<gene>
    <name evidence="8" type="ORF">CG50_10905</name>
</gene>
<dbReference type="GO" id="GO:0071973">
    <property type="term" value="P:bacterial-type flagellum-dependent cell motility"/>
    <property type="evidence" value="ECO:0007669"/>
    <property type="project" value="InterPro"/>
</dbReference>
<dbReference type="PIRSF" id="PIRSF002889">
    <property type="entry name" value="Rod_FlgB"/>
    <property type="match status" value="1"/>
</dbReference>
<evidence type="ECO:0000313" key="9">
    <source>
        <dbReference type="Proteomes" id="UP000028824"/>
    </source>
</evidence>
<feature type="domain" description="Flagellar basal body rod protein N-terminal" evidence="7">
    <location>
        <begin position="18"/>
        <end position="38"/>
    </location>
</feature>
<dbReference type="STRING" id="1105367.CG50_10905"/>
<dbReference type="GO" id="GO:0030694">
    <property type="term" value="C:bacterial-type flagellum basal body, rod"/>
    <property type="evidence" value="ECO:0007669"/>
    <property type="project" value="InterPro"/>
</dbReference>
<dbReference type="AlphaFoldDB" id="A0A086XQJ2"/>
<dbReference type="InterPro" id="IPR006300">
    <property type="entry name" value="FlgB"/>
</dbReference>
<name>A0A086XQJ2_9RHOB</name>
<dbReference type="NCBIfam" id="TIGR01396">
    <property type="entry name" value="FlgB"/>
    <property type="match status" value="1"/>
</dbReference>
<dbReference type="NCBIfam" id="NF009270">
    <property type="entry name" value="PRK12627.1"/>
    <property type="match status" value="1"/>
</dbReference>
<evidence type="ECO:0000256" key="1">
    <source>
        <dbReference type="ARBA" id="ARBA00004117"/>
    </source>
</evidence>
<evidence type="ECO:0000256" key="4">
    <source>
        <dbReference type="ARBA" id="ARBA00023143"/>
    </source>
</evidence>
<evidence type="ECO:0000256" key="6">
    <source>
        <dbReference type="PIRNR" id="PIRNR002889"/>
    </source>
</evidence>
<protein>
    <recommendedName>
        <fullName evidence="3 6">Flagellar basal body rod protein FlgB</fullName>
    </recommendedName>
</protein>
<dbReference type="InterPro" id="IPR001444">
    <property type="entry name" value="Flag_bb_rod_N"/>
</dbReference>
<keyword evidence="4 6" id="KW-0975">Bacterial flagellum</keyword>
<sequence>MFDDLEILNLSQSVARHAALRQNVIAQNVANADTPGYRTRDVKPFSEIYAESSAVTGGSMRQTRPGHLGRANEVSVRAAEATTQDVAPDGNSVSTEDEMLKSIEVRRQYDLSLTVYKTSLGILRASIGKG</sequence>
<proteinExistence type="inferred from homology"/>
<evidence type="ECO:0000256" key="5">
    <source>
        <dbReference type="ARBA" id="ARBA00024934"/>
    </source>
</evidence>
<accession>A0A086XQJ2</accession>
<evidence type="ECO:0000313" key="8">
    <source>
        <dbReference type="EMBL" id="KFI24292.1"/>
    </source>
</evidence>
<evidence type="ECO:0000259" key="7">
    <source>
        <dbReference type="Pfam" id="PF00460"/>
    </source>
</evidence>
<comment type="caution">
    <text evidence="8">The sequence shown here is derived from an EMBL/GenBank/DDBJ whole genome shotgun (WGS) entry which is preliminary data.</text>
</comment>
<comment type="function">
    <text evidence="5 6">Structural component of flagellum, the bacterial motility apparatus. Part of the rod structure of flagellar basal body.</text>
</comment>
<keyword evidence="9" id="KW-1185">Reference proteome</keyword>
<dbReference type="eggNOG" id="COG1815">
    <property type="taxonomic scope" value="Bacteria"/>
</dbReference>
<evidence type="ECO:0000256" key="3">
    <source>
        <dbReference type="ARBA" id="ARBA00014376"/>
    </source>
</evidence>
<reference evidence="8 9" key="1">
    <citation type="submission" date="2014-03" db="EMBL/GenBank/DDBJ databases">
        <title>Genome of Paenirhodobacter enshiensis DW2-9.</title>
        <authorList>
            <person name="Wang D."/>
            <person name="Wang G."/>
        </authorList>
    </citation>
    <scope>NUCLEOTIDE SEQUENCE [LARGE SCALE GENOMIC DNA]</scope>
    <source>
        <strain evidence="8 9">DW2-9</strain>
    </source>
</reference>
<dbReference type="RefSeq" id="WP_036640275.1">
    <property type="nucleotide sequence ID" value="NZ_JFZB01000056.1"/>
</dbReference>